<dbReference type="Proteomes" id="UP000248349">
    <property type="component" value="Unassembled WGS sequence"/>
</dbReference>
<dbReference type="EMBL" id="KZ821304">
    <property type="protein sequence ID" value="PYH40069.1"/>
    <property type="molecule type" value="Genomic_DNA"/>
</dbReference>
<accession>A0A318YZM6</accession>
<evidence type="ECO:0000256" key="1">
    <source>
        <dbReference type="ARBA" id="ARBA00004123"/>
    </source>
</evidence>
<dbReference type="GO" id="GO:0005634">
    <property type="term" value="C:nucleus"/>
    <property type="evidence" value="ECO:0007669"/>
    <property type="project" value="UniProtKB-SubCell"/>
</dbReference>
<keyword evidence="2" id="KW-0479">Metal-binding</keyword>
<evidence type="ECO:0000256" key="4">
    <source>
        <dbReference type="ARBA" id="ARBA00022771"/>
    </source>
</evidence>
<keyword evidence="4 7" id="KW-0863">Zinc-finger</keyword>
<dbReference type="Pfam" id="PF12874">
    <property type="entry name" value="zf-met"/>
    <property type="match status" value="1"/>
</dbReference>
<sequence>MQQRKHICTRCQKGFRTAHAKQQRILDSPNHWVCHECSSPLDYSTEEELNEHLEHDHHICTTCDRKFSASRQLFQHDIDKHNMCALCRRYFNNPSNLKSHKISHAKRNIGCPGCSRRFPTNSAMMLHLEAGTCDSGVDVDMINQLAFECYEALQYKSSNANFNFECPTCQTPFAYMSGILQHAESDICEVGLDSISPLRIFLEFARSSIECESSDS</sequence>
<keyword evidence="6" id="KW-0539">Nucleus</keyword>
<dbReference type="SUPFAM" id="SSF57667">
    <property type="entry name" value="beta-beta-alpha zinc fingers"/>
    <property type="match status" value="1"/>
</dbReference>
<evidence type="ECO:0000256" key="2">
    <source>
        <dbReference type="ARBA" id="ARBA00022723"/>
    </source>
</evidence>
<dbReference type="PROSITE" id="PS50157">
    <property type="entry name" value="ZINC_FINGER_C2H2_2"/>
    <property type="match status" value="1"/>
</dbReference>
<dbReference type="InterPro" id="IPR036236">
    <property type="entry name" value="Znf_C2H2_sf"/>
</dbReference>
<keyword evidence="3" id="KW-0677">Repeat</keyword>
<evidence type="ECO:0000256" key="6">
    <source>
        <dbReference type="ARBA" id="ARBA00023242"/>
    </source>
</evidence>
<evidence type="ECO:0000256" key="3">
    <source>
        <dbReference type="ARBA" id="ARBA00022737"/>
    </source>
</evidence>
<dbReference type="PANTHER" id="PTHR24376">
    <property type="entry name" value="ZINC FINGER PROTEIN"/>
    <property type="match status" value="1"/>
</dbReference>
<gene>
    <name evidence="9" type="ORF">BP01DRAFT_309113</name>
</gene>
<dbReference type="InterPro" id="IPR013087">
    <property type="entry name" value="Znf_C2H2_type"/>
</dbReference>
<evidence type="ECO:0000256" key="7">
    <source>
        <dbReference type="PROSITE-ProRule" id="PRU00042"/>
    </source>
</evidence>
<feature type="domain" description="C2H2-type" evidence="8">
    <location>
        <begin position="82"/>
        <end position="109"/>
    </location>
</feature>
<comment type="subcellular location">
    <subcellularLocation>
        <location evidence="1">Nucleus</location>
    </subcellularLocation>
</comment>
<dbReference type="GO" id="GO:0000978">
    <property type="term" value="F:RNA polymerase II cis-regulatory region sequence-specific DNA binding"/>
    <property type="evidence" value="ECO:0007669"/>
    <property type="project" value="TreeGrafter"/>
</dbReference>
<dbReference type="PANTHER" id="PTHR24376:SF235">
    <property type="entry name" value="C2H2-TYPE DOMAIN-CONTAINING PROTEIN"/>
    <property type="match status" value="1"/>
</dbReference>
<keyword evidence="10" id="KW-1185">Reference proteome</keyword>
<evidence type="ECO:0000313" key="10">
    <source>
        <dbReference type="Proteomes" id="UP000248349"/>
    </source>
</evidence>
<keyword evidence="5" id="KW-0862">Zinc</keyword>
<dbReference type="PROSITE" id="PS00028">
    <property type="entry name" value="ZINC_FINGER_C2H2_1"/>
    <property type="match status" value="1"/>
</dbReference>
<dbReference type="Gene3D" id="3.30.160.60">
    <property type="entry name" value="Classic Zinc Finger"/>
    <property type="match status" value="1"/>
</dbReference>
<evidence type="ECO:0000313" key="9">
    <source>
        <dbReference type="EMBL" id="PYH40069.1"/>
    </source>
</evidence>
<evidence type="ECO:0000259" key="8">
    <source>
        <dbReference type="PROSITE" id="PS50157"/>
    </source>
</evidence>
<evidence type="ECO:0000256" key="5">
    <source>
        <dbReference type="ARBA" id="ARBA00022833"/>
    </source>
</evidence>
<reference evidence="9 10" key="1">
    <citation type="submission" date="2016-12" db="EMBL/GenBank/DDBJ databases">
        <title>The genomes of Aspergillus section Nigri reveals drivers in fungal speciation.</title>
        <authorList>
            <consortium name="DOE Joint Genome Institute"/>
            <person name="Vesth T.C."/>
            <person name="Nybo J."/>
            <person name="Theobald S."/>
            <person name="Brandl J."/>
            <person name="Frisvad J.C."/>
            <person name="Nielsen K.F."/>
            <person name="Lyhne E.K."/>
            <person name="Kogle M.E."/>
            <person name="Kuo A."/>
            <person name="Riley R."/>
            <person name="Clum A."/>
            <person name="Nolan M."/>
            <person name="Lipzen A."/>
            <person name="Salamov A."/>
            <person name="Henrissat B."/>
            <person name="Wiebenga A."/>
            <person name="De Vries R.P."/>
            <person name="Grigoriev I.V."/>
            <person name="Mortensen U.H."/>
            <person name="Andersen M.R."/>
            <person name="Baker S.E."/>
        </authorList>
    </citation>
    <scope>NUCLEOTIDE SEQUENCE [LARGE SCALE GENOMIC DNA]</scope>
    <source>
        <strain evidence="9 10">JOP 1030-1</strain>
    </source>
</reference>
<dbReference type="GO" id="GO:0001228">
    <property type="term" value="F:DNA-binding transcription activator activity, RNA polymerase II-specific"/>
    <property type="evidence" value="ECO:0007669"/>
    <property type="project" value="TreeGrafter"/>
</dbReference>
<dbReference type="SMART" id="SM00355">
    <property type="entry name" value="ZnF_C2H2"/>
    <property type="match status" value="4"/>
</dbReference>
<dbReference type="RefSeq" id="XP_025426051.1">
    <property type="nucleotide sequence ID" value="XM_025572370.1"/>
</dbReference>
<dbReference type="AlphaFoldDB" id="A0A318YZM6"/>
<dbReference type="GeneID" id="37073598"/>
<dbReference type="OrthoDB" id="194358at2759"/>
<dbReference type="STRING" id="1450539.A0A318YZM6"/>
<name>A0A318YZM6_9EURO</name>
<organism evidence="9 10">
    <name type="scientific">Aspergillus saccharolyticus JOP 1030-1</name>
    <dbReference type="NCBI Taxonomy" id="1450539"/>
    <lineage>
        <taxon>Eukaryota</taxon>
        <taxon>Fungi</taxon>
        <taxon>Dikarya</taxon>
        <taxon>Ascomycota</taxon>
        <taxon>Pezizomycotina</taxon>
        <taxon>Eurotiomycetes</taxon>
        <taxon>Eurotiomycetidae</taxon>
        <taxon>Eurotiales</taxon>
        <taxon>Aspergillaceae</taxon>
        <taxon>Aspergillus</taxon>
        <taxon>Aspergillus subgen. Circumdati</taxon>
    </lineage>
</organism>
<protein>
    <recommendedName>
        <fullName evidence="8">C2H2-type domain-containing protein</fullName>
    </recommendedName>
</protein>
<dbReference type="GO" id="GO:0008270">
    <property type="term" value="F:zinc ion binding"/>
    <property type="evidence" value="ECO:0007669"/>
    <property type="project" value="UniProtKB-KW"/>
</dbReference>
<proteinExistence type="predicted"/>